<dbReference type="Gene3D" id="3.30.590.10">
    <property type="entry name" value="Glutamine synthetase/guanido kinase, catalytic domain"/>
    <property type="match status" value="1"/>
</dbReference>
<dbReference type="OrthoDB" id="3364440at2759"/>
<accession>A0A0F7ZYD7</accession>
<evidence type="ECO:0000313" key="5">
    <source>
        <dbReference type="EMBL" id="KJZ72292.1"/>
    </source>
</evidence>
<reference evidence="5 6" key="1">
    <citation type="journal article" date="2014" name="Genome Biol. Evol.">
        <title>Comparative genomics and transcriptomics analyses reveal divergent lifestyle features of nematode endoparasitic fungus Hirsutella minnesotensis.</title>
        <authorList>
            <person name="Lai Y."/>
            <person name="Liu K."/>
            <person name="Zhang X."/>
            <person name="Zhang X."/>
            <person name="Li K."/>
            <person name="Wang N."/>
            <person name="Shu C."/>
            <person name="Wu Y."/>
            <person name="Wang C."/>
            <person name="Bushley K.E."/>
            <person name="Xiang M."/>
            <person name="Liu X."/>
        </authorList>
    </citation>
    <scope>NUCLEOTIDE SEQUENCE [LARGE SCALE GENOMIC DNA]</scope>
    <source>
        <strain evidence="5 6">3608</strain>
    </source>
</reference>
<dbReference type="Proteomes" id="UP000054481">
    <property type="component" value="Unassembled WGS sequence"/>
</dbReference>
<evidence type="ECO:0000256" key="1">
    <source>
        <dbReference type="ARBA" id="ARBA00022598"/>
    </source>
</evidence>
<protein>
    <recommendedName>
        <fullName evidence="4">GS catalytic domain-containing protein</fullName>
    </recommendedName>
</protein>
<comment type="similarity">
    <text evidence="2 3">Belongs to the glutamine synthetase family.</text>
</comment>
<dbReference type="Pfam" id="PF00120">
    <property type="entry name" value="Gln-synt_C"/>
    <property type="match status" value="1"/>
</dbReference>
<dbReference type="SMART" id="SM01230">
    <property type="entry name" value="Gln-synt_C"/>
    <property type="match status" value="1"/>
</dbReference>
<keyword evidence="1" id="KW-0436">Ligase</keyword>
<proteinExistence type="inferred from homology"/>
<organism evidence="5 6">
    <name type="scientific">Hirsutella minnesotensis 3608</name>
    <dbReference type="NCBI Taxonomy" id="1043627"/>
    <lineage>
        <taxon>Eukaryota</taxon>
        <taxon>Fungi</taxon>
        <taxon>Dikarya</taxon>
        <taxon>Ascomycota</taxon>
        <taxon>Pezizomycotina</taxon>
        <taxon>Sordariomycetes</taxon>
        <taxon>Hypocreomycetidae</taxon>
        <taxon>Hypocreales</taxon>
        <taxon>Ophiocordycipitaceae</taxon>
        <taxon>Hirsutella</taxon>
    </lineage>
</organism>
<name>A0A0F7ZYD7_9HYPO</name>
<dbReference type="PANTHER" id="PTHR43785:SF2">
    <property type="entry name" value="TYPE-1 GLUTAMINE SYNTHETASE 1"/>
    <property type="match status" value="1"/>
</dbReference>
<dbReference type="EMBL" id="KQ030549">
    <property type="protein sequence ID" value="KJZ72292.1"/>
    <property type="molecule type" value="Genomic_DNA"/>
</dbReference>
<evidence type="ECO:0000256" key="3">
    <source>
        <dbReference type="RuleBase" id="RU000384"/>
    </source>
</evidence>
<dbReference type="InterPro" id="IPR014746">
    <property type="entry name" value="Gln_synth/guanido_kin_cat_dom"/>
</dbReference>
<feature type="domain" description="GS catalytic" evidence="4">
    <location>
        <begin position="113"/>
        <end position="434"/>
    </location>
</feature>
<dbReference type="AlphaFoldDB" id="A0A0F7ZYD7"/>
<gene>
    <name evidence="5" type="ORF">HIM_08333</name>
</gene>
<dbReference type="GO" id="GO:0004356">
    <property type="term" value="F:glutamine synthetase activity"/>
    <property type="evidence" value="ECO:0007669"/>
    <property type="project" value="InterPro"/>
</dbReference>
<keyword evidence="6" id="KW-1185">Reference proteome</keyword>
<dbReference type="PROSITE" id="PS51987">
    <property type="entry name" value="GS_CATALYTIC"/>
    <property type="match status" value="1"/>
</dbReference>
<evidence type="ECO:0000313" key="6">
    <source>
        <dbReference type="Proteomes" id="UP000054481"/>
    </source>
</evidence>
<dbReference type="PANTHER" id="PTHR43785">
    <property type="entry name" value="GAMMA-GLUTAMYLPUTRESCINE SYNTHETASE"/>
    <property type="match status" value="1"/>
</dbReference>
<evidence type="ECO:0000256" key="2">
    <source>
        <dbReference type="PROSITE-ProRule" id="PRU01331"/>
    </source>
</evidence>
<dbReference type="InterPro" id="IPR008146">
    <property type="entry name" value="Gln_synth_cat_dom"/>
</dbReference>
<evidence type="ECO:0000259" key="4">
    <source>
        <dbReference type="PROSITE" id="PS51987"/>
    </source>
</evidence>
<sequence length="434" mass="47236">MHGTVSWSALRAQYDPEFVWMCSLPYNGAYLVRMFPAGAITAMEARGERASISGAVTHATRNYRLAPGGSPSGVLYLQPDWASAYSQLGGTTKRIEVMASWVDEGGNHVPECARSTLGSLARFLQHEHGLTLLLGFEVEVVFMACQERSASCSEDNILTTVESAVRALGKAGLEVRQFHAELARHQWEFVLGPAPPVEAVDGLVRARRVLASVASAHGVRATLHPRPVPTDVGTGSHVHISAAPNSTFRYTSPTGACGQTPNTDSFFAGILHHLRAVAAFTMPLDASYRRVRPGIWSGGEYVCWGWQNREAPLRRISANRFEIKAMCGTANPYLALTALLAAGLDGMRQRLTLADGCQLDPSSLSDAQRQHLGIHHRLPATIGESLDALEQDPSLHEVIGVRLVAAYSAVTRAWDDYLQSLGEEERNELLLKLY</sequence>
<dbReference type="SUPFAM" id="SSF55931">
    <property type="entry name" value="Glutamine synthetase/guanido kinase"/>
    <property type="match status" value="1"/>
</dbReference>